<feature type="compositionally biased region" description="Low complexity" evidence="1">
    <location>
        <begin position="189"/>
        <end position="198"/>
    </location>
</feature>
<feature type="region of interest" description="Disordered" evidence="1">
    <location>
        <begin position="180"/>
        <end position="211"/>
    </location>
</feature>
<proteinExistence type="predicted"/>
<comment type="caution">
    <text evidence="3">The sequence shown here is derived from an EMBL/GenBank/DDBJ whole genome shotgun (WGS) entry which is preliminary data.</text>
</comment>
<keyword evidence="2" id="KW-0812">Transmembrane</keyword>
<evidence type="ECO:0000313" key="3">
    <source>
        <dbReference type="EMBL" id="EMG26062.1"/>
    </source>
</evidence>
<protein>
    <recommendedName>
        <fullName evidence="5">Lipoprotein</fullName>
    </recommendedName>
</protein>
<gene>
    <name evidence="3" type="ORF">SPJ1_0024</name>
</gene>
<dbReference type="EMBL" id="ALYM01000001">
    <property type="protein sequence ID" value="EMG26062.1"/>
    <property type="molecule type" value="Genomic_DNA"/>
</dbReference>
<keyword evidence="2" id="KW-0472">Membrane</keyword>
<reference evidence="3 4" key="1">
    <citation type="journal article" date="2013" name="PLoS ONE">
        <title>Comparative Genomic Characterization of Three Streptococcus parauberis Strains in Fish Pathogen, as Assessed by Wide-Genome Analyses.</title>
        <authorList>
            <person name="Nho S.W."/>
            <person name="Hikima J."/>
            <person name="Park S.B."/>
            <person name="Jang H.B."/>
            <person name="Cha I.S."/>
            <person name="Yasuike M."/>
            <person name="Nakamura Y."/>
            <person name="Fujiwara A."/>
            <person name="Sano M."/>
            <person name="Kanai K."/>
            <person name="Kondo H."/>
            <person name="Hirono I."/>
            <person name="Takeyama H."/>
            <person name="Aoki T."/>
            <person name="Jung T.S."/>
        </authorList>
    </citation>
    <scope>NUCLEOTIDE SEQUENCE [LARGE SCALE GENOMIC DNA]</scope>
    <source>
        <strain evidence="3 4">KRS-02083</strain>
    </source>
</reference>
<name>A0ABN0IT96_9STRE</name>
<evidence type="ECO:0000313" key="4">
    <source>
        <dbReference type="Proteomes" id="UP000011769"/>
    </source>
</evidence>
<evidence type="ECO:0000256" key="2">
    <source>
        <dbReference type="SAM" id="Phobius"/>
    </source>
</evidence>
<dbReference type="Proteomes" id="UP000011769">
    <property type="component" value="Unassembled WGS sequence"/>
</dbReference>
<evidence type="ECO:0008006" key="5">
    <source>
        <dbReference type="Google" id="ProtNLM"/>
    </source>
</evidence>
<sequence>MFDTQKIKILKIVGYILVVILACTIGVGIGQGTSNNANKAKTEKSTSTNSKSNITQKQVKSFLLNYYTKKDLGENRQRYKEYMTDALYNQTVSMENEPQSQTYKGFVVDFELKDAEIYIDEAHKQVIVQVDYVNTQLDEKKNYKTAQKDVMNKATQRLTYVDEKCKLKVNKMESIILTDSTGDYGTFDSSSSTETETSQEIKDSTKASSNP</sequence>
<organism evidence="3 4">
    <name type="scientific">Streptococcus parauberis KRS-02083</name>
    <dbReference type="NCBI Taxonomy" id="1207545"/>
    <lineage>
        <taxon>Bacteria</taxon>
        <taxon>Bacillati</taxon>
        <taxon>Bacillota</taxon>
        <taxon>Bacilli</taxon>
        <taxon>Lactobacillales</taxon>
        <taxon>Streptococcaceae</taxon>
        <taxon>Streptococcus</taxon>
    </lineage>
</organism>
<keyword evidence="4" id="KW-1185">Reference proteome</keyword>
<feature type="transmembrane region" description="Helical" evidence="2">
    <location>
        <begin position="12"/>
        <end position="30"/>
    </location>
</feature>
<keyword evidence="2" id="KW-1133">Transmembrane helix</keyword>
<dbReference type="RefSeq" id="WP_004234240.1">
    <property type="nucleotide sequence ID" value="NZ_ALYM01000001.1"/>
</dbReference>
<dbReference type="PROSITE" id="PS51257">
    <property type="entry name" value="PROKAR_LIPOPROTEIN"/>
    <property type="match status" value="1"/>
</dbReference>
<evidence type="ECO:0000256" key="1">
    <source>
        <dbReference type="SAM" id="MobiDB-lite"/>
    </source>
</evidence>
<accession>A0ABN0IT96</accession>